<keyword evidence="9" id="KW-1185">Reference proteome</keyword>
<dbReference type="InterPro" id="IPR013737">
    <property type="entry name" value="Bac_rhamnosid_N"/>
</dbReference>
<dbReference type="Gene3D" id="2.60.40.10">
    <property type="entry name" value="Immunoglobulins"/>
    <property type="match status" value="1"/>
</dbReference>
<organism evidence="8 9">
    <name type="scientific">Dysgonomonas macrotermitis</name>
    <dbReference type="NCBI Taxonomy" id="1346286"/>
    <lineage>
        <taxon>Bacteria</taxon>
        <taxon>Pseudomonadati</taxon>
        <taxon>Bacteroidota</taxon>
        <taxon>Bacteroidia</taxon>
        <taxon>Bacteroidales</taxon>
        <taxon>Dysgonomonadaceae</taxon>
        <taxon>Dysgonomonas</taxon>
    </lineage>
</organism>
<dbReference type="InterPro" id="IPR035396">
    <property type="entry name" value="Bac_rhamnosid6H"/>
</dbReference>
<dbReference type="Pfam" id="PF17390">
    <property type="entry name" value="Bac_rhamnosid_C"/>
    <property type="match status" value="1"/>
</dbReference>
<evidence type="ECO:0000313" key="8">
    <source>
        <dbReference type="EMBL" id="SHE70615.1"/>
    </source>
</evidence>
<dbReference type="Pfam" id="PF08531">
    <property type="entry name" value="Bac_rhamnosid_N"/>
    <property type="match status" value="1"/>
</dbReference>
<evidence type="ECO:0000256" key="1">
    <source>
        <dbReference type="ARBA" id="ARBA00001445"/>
    </source>
</evidence>
<dbReference type="GO" id="GO:0030596">
    <property type="term" value="F:alpha-L-rhamnosidase activity"/>
    <property type="evidence" value="ECO:0007669"/>
    <property type="project" value="UniProtKB-EC"/>
</dbReference>
<name>A0A1M4VP12_9BACT</name>
<dbReference type="InterPro" id="IPR013783">
    <property type="entry name" value="Ig-like_fold"/>
</dbReference>
<proteinExistence type="predicted"/>
<dbReference type="AlphaFoldDB" id="A0A1M4VP12"/>
<protein>
    <recommendedName>
        <fullName evidence="2">alpha-L-rhamnosidase</fullName>
        <ecNumber evidence="2">3.2.1.40</ecNumber>
    </recommendedName>
</protein>
<dbReference type="STRING" id="1346286.SAMN05444362_1022"/>
<evidence type="ECO:0000259" key="5">
    <source>
        <dbReference type="Pfam" id="PF08531"/>
    </source>
</evidence>
<dbReference type="Gene3D" id="1.50.10.10">
    <property type="match status" value="1"/>
</dbReference>
<accession>A0A1M4VP12</accession>
<dbReference type="InterPro" id="IPR035398">
    <property type="entry name" value="Bac_rhamnosid_C"/>
</dbReference>
<dbReference type="Pfam" id="PF25788">
    <property type="entry name" value="Ig_Rha78A_N"/>
    <property type="match status" value="1"/>
</dbReference>
<dbReference type="SUPFAM" id="SSF48208">
    <property type="entry name" value="Six-hairpin glycosidases"/>
    <property type="match status" value="1"/>
</dbReference>
<dbReference type="Gene3D" id="2.60.120.260">
    <property type="entry name" value="Galactose-binding domain-like"/>
    <property type="match status" value="2"/>
</dbReference>
<dbReference type="GO" id="GO:0005975">
    <property type="term" value="P:carbohydrate metabolic process"/>
    <property type="evidence" value="ECO:0007669"/>
    <property type="project" value="InterPro"/>
</dbReference>
<gene>
    <name evidence="8" type="ORF">SAMN05444362_1022</name>
</gene>
<evidence type="ECO:0000259" key="4">
    <source>
        <dbReference type="Pfam" id="PF05592"/>
    </source>
</evidence>
<dbReference type="Pfam" id="PF05592">
    <property type="entry name" value="Bac_rhamnosid"/>
    <property type="match status" value="1"/>
</dbReference>
<evidence type="ECO:0000259" key="6">
    <source>
        <dbReference type="Pfam" id="PF17389"/>
    </source>
</evidence>
<dbReference type="Gene3D" id="2.60.420.10">
    <property type="entry name" value="Maltose phosphorylase, domain 3"/>
    <property type="match status" value="1"/>
</dbReference>
<dbReference type="PANTHER" id="PTHR33307">
    <property type="entry name" value="ALPHA-RHAMNOSIDASE (EUROFUNG)"/>
    <property type="match status" value="1"/>
</dbReference>
<evidence type="ECO:0000256" key="3">
    <source>
        <dbReference type="ARBA" id="ARBA00022801"/>
    </source>
</evidence>
<comment type="catalytic activity">
    <reaction evidence="1">
        <text>Hydrolysis of terminal non-reducing alpha-L-rhamnose residues in alpha-L-rhamnosides.</text>
        <dbReference type="EC" id="3.2.1.40"/>
    </reaction>
</comment>
<feature type="domain" description="Alpha-L-rhamnosidase concanavalin-like" evidence="4">
    <location>
        <begin position="594"/>
        <end position="729"/>
    </location>
</feature>
<dbReference type="OrthoDB" id="9766741at2"/>
<dbReference type="EMBL" id="FQUC01000002">
    <property type="protein sequence ID" value="SHE70615.1"/>
    <property type="molecule type" value="Genomic_DNA"/>
</dbReference>
<feature type="domain" description="Alpha-L-rhamnosidase six-hairpin glycosidase" evidence="6">
    <location>
        <begin position="748"/>
        <end position="1003"/>
    </location>
</feature>
<reference evidence="9" key="1">
    <citation type="submission" date="2016-11" db="EMBL/GenBank/DDBJ databases">
        <authorList>
            <person name="Varghese N."/>
            <person name="Submissions S."/>
        </authorList>
    </citation>
    <scope>NUCLEOTIDE SEQUENCE [LARGE SCALE GENOMIC DNA]</scope>
    <source>
        <strain evidence="9">DSM 27370</strain>
    </source>
</reference>
<dbReference type="Proteomes" id="UP000184480">
    <property type="component" value="Unassembled WGS sequence"/>
</dbReference>
<dbReference type="InterPro" id="IPR012341">
    <property type="entry name" value="6hp_glycosidase-like_sf"/>
</dbReference>
<feature type="domain" description="Alpha-L-rhamnosidase six-hairpin glycosidase" evidence="6">
    <location>
        <begin position="1057"/>
        <end position="1147"/>
    </location>
</feature>
<dbReference type="Pfam" id="PF17389">
    <property type="entry name" value="Bac_rhamnosid6H"/>
    <property type="match status" value="2"/>
</dbReference>
<evidence type="ECO:0000259" key="7">
    <source>
        <dbReference type="Pfam" id="PF17390"/>
    </source>
</evidence>
<feature type="domain" description="Alpha-L-rhamnosidase C-terminal" evidence="7">
    <location>
        <begin position="1150"/>
        <end position="1225"/>
    </location>
</feature>
<dbReference type="EC" id="3.2.1.40" evidence="2"/>
<keyword evidence="3" id="KW-0378">Hydrolase</keyword>
<sequence length="1267" mass="141078">MKKQITLICISWIISFFSLVPIHAKTQIGNTAIINMTVDARETPTAIDQSRPDFAWQIQSNTIGFKQVDYQLIVSTDLHFKNIIWDSGIIKSDKSVSIFYGSTNGAKELMPETDYYWKVNITDNVGKKHSATSRFSTGLMNPSMSAWSGAKWIGSNDLNLDATSSVIFNLQTKFQIIKGNKVSVIFGANDFRLNDEFQNVMNVSGENYIKWELDIAGVGKEQGAVINIYRVGYAKGDDPNKPYQIISLATQPKTNINQLITIDNARKENLLEIKVETSEIRMFINGQPVILSDNSTQTMITPLGRAGNNYNTFPNLNSIGFSASKGEKVEFTDYKLMNIGQGRDAALFDSHIGATYSIFKNIPGITVKNNKITVEDKVFGYADPSYYGSLSMLRSEFDLETKAIKKAKVYISALGAYEMYINGKRIGNDWFNPGMSQYRETLTYHAYDVTEYINKGKNAIGAILGPGFYTGYMSYTPSNYNFWGDTEALLAKLVITYEDGSEKIITTNTEDWKLYKGGPIEYASMFQGQRYNANKDAIVSGWNKTGYLSNEWVKPEIITPREWIHFDLIARRDNPIKEVEKLDAVRVLKTHSKSKNTYTYDMSIAMVGVPSITIPAGSLKEGDIVLLRFGEEIYPGNEDSPNGVMPDGVTYESLYGPNGNYRPNVAGRVLHDTYRAALATDFYIASKADETKDVVIEPHFTYRGYRYIQITIPNRTTPLALNNVKGIVLSSEPVKGKYEGYTTDETGKLVNQLYKNIQRSQLGNFFSIPTDCPQRNERMGWTGDAQAYSRTASYNGNIQSFFRQWMIALRNDQGVGGENGAPAGGIGSTVPTFSHERSKSFDDGTTWAAAVCMVPWQLYIQYGDLQVVKENFPTMKLWLDGMNYYKIPGYNGLSSRTSGFADWLSVDVRTSEDICNNAIYLYMLHITAVMADAIGESSYADILRKRFNEGKKAFNMAYVDSETGMTHSISIKDGSIGDIIDSQTSYATPLNFDLFSDDMKIKSGVNAGLSYKEFAIKRLVELAAKPANSGDGGKVLVPFFGGFPGSAGSDVPFNPTISSLDYTITTGFSGTPNILPALARTGQIETAYKMFAATDYASWLYPVKLGSTSMWERWNSYELAFQMNGESAMNSFNHFALGSVGSWIYEYHLGITTESGNGYQNFILQPLPGGTYKEASGTYESNYGNIYSHWTADNGRLLSYEFTVPANTTATLYLPTEESSVGKSSEVEGINYIGMDIRNGIQTAKFEVKAGNYLMKIDGEKWKSSIK</sequence>
<dbReference type="InterPro" id="IPR008902">
    <property type="entry name" value="Rhamnosid_concanavalin"/>
</dbReference>
<evidence type="ECO:0000313" key="9">
    <source>
        <dbReference type="Proteomes" id="UP000184480"/>
    </source>
</evidence>
<dbReference type="RefSeq" id="WP_062176975.1">
    <property type="nucleotide sequence ID" value="NZ_BBXL01000002.1"/>
</dbReference>
<feature type="domain" description="Bacterial alpha-L-rhamnosidase N-terminal" evidence="5">
    <location>
        <begin position="402"/>
        <end position="579"/>
    </location>
</feature>
<dbReference type="InterPro" id="IPR008928">
    <property type="entry name" value="6-hairpin_glycosidase_sf"/>
</dbReference>
<dbReference type="PANTHER" id="PTHR33307:SF6">
    <property type="entry name" value="ALPHA-RHAMNOSIDASE (EUROFUNG)-RELATED"/>
    <property type="match status" value="1"/>
</dbReference>
<dbReference type="InterPro" id="IPR016007">
    <property type="entry name" value="Alpha_rhamnosid"/>
</dbReference>
<evidence type="ECO:0000256" key="2">
    <source>
        <dbReference type="ARBA" id="ARBA00012652"/>
    </source>
</evidence>